<keyword evidence="3" id="KW-1133">Transmembrane helix</keyword>
<evidence type="ECO:0000256" key="2">
    <source>
        <dbReference type="ARBA" id="ARBA00022967"/>
    </source>
</evidence>
<dbReference type="EMBL" id="JAGQLI010000121">
    <property type="protein sequence ID" value="MCA9379256.1"/>
    <property type="molecule type" value="Genomic_DNA"/>
</dbReference>
<dbReference type="InterPro" id="IPR006121">
    <property type="entry name" value="HMA_dom"/>
</dbReference>
<evidence type="ECO:0000313" key="6">
    <source>
        <dbReference type="Proteomes" id="UP000760819"/>
    </source>
</evidence>
<reference evidence="5" key="2">
    <citation type="journal article" date="2021" name="Microbiome">
        <title>Successional dynamics and alternative stable states in a saline activated sludge microbial community over 9 years.</title>
        <authorList>
            <person name="Wang Y."/>
            <person name="Ye J."/>
            <person name="Ju F."/>
            <person name="Liu L."/>
            <person name="Boyd J.A."/>
            <person name="Deng Y."/>
            <person name="Parks D.H."/>
            <person name="Jiang X."/>
            <person name="Yin X."/>
            <person name="Woodcroft B.J."/>
            <person name="Tyson G.W."/>
            <person name="Hugenholtz P."/>
            <person name="Polz M.F."/>
            <person name="Zhang T."/>
        </authorList>
    </citation>
    <scope>NUCLEOTIDE SEQUENCE</scope>
    <source>
        <strain evidence="5">HKST-UBA12</strain>
    </source>
</reference>
<dbReference type="AlphaFoldDB" id="A0A955I697"/>
<keyword evidence="2" id="KW-1278">Translocase</keyword>
<keyword evidence="1" id="KW-0479">Metal-binding</keyword>
<dbReference type="GO" id="GO:0005507">
    <property type="term" value="F:copper ion binding"/>
    <property type="evidence" value="ECO:0007669"/>
    <property type="project" value="TreeGrafter"/>
</dbReference>
<dbReference type="Proteomes" id="UP000760819">
    <property type="component" value="Unassembled WGS sequence"/>
</dbReference>
<organism evidence="5 6">
    <name type="scientific">Candidatus Dojkabacteria bacterium</name>
    <dbReference type="NCBI Taxonomy" id="2099670"/>
    <lineage>
        <taxon>Bacteria</taxon>
        <taxon>Candidatus Dojkabacteria</taxon>
    </lineage>
</organism>
<dbReference type="PROSITE" id="PS50846">
    <property type="entry name" value="HMA_2"/>
    <property type="match status" value="1"/>
</dbReference>
<dbReference type="SUPFAM" id="SSF55008">
    <property type="entry name" value="HMA, heavy metal-associated domain"/>
    <property type="match status" value="1"/>
</dbReference>
<evidence type="ECO:0000259" key="4">
    <source>
        <dbReference type="PROSITE" id="PS50846"/>
    </source>
</evidence>
<proteinExistence type="predicted"/>
<dbReference type="InterPro" id="IPR036163">
    <property type="entry name" value="HMA_dom_sf"/>
</dbReference>
<dbReference type="InterPro" id="IPR017969">
    <property type="entry name" value="Heavy-metal-associated_CS"/>
</dbReference>
<dbReference type="InterPro" id="IPR008250">
    <property type="entry name" value="ATPase_P-typ_transduc_dom_A_sf"/>
</dbReference>
<evidence type="ECO:0000256" key="3">
    <source>
        <dbReference type="SAM" id="Phobius"/>
    </source>
</evidence>
<keyword evidence="3" id="KW-0472">Membrane</keyword>
<feature type="domain" description="HMA" evidence="4">
    <location>
        <begin position="3"/>
        <end position="69"/>
    </location>
</feature>
<dbReference type="GO" id="GO:0043682">
    <property type="term" value="F:P-type divalent copper transporter activity"/>
    <property type="evidence" value="ECO:0007669"/>
    <property type="project" value="TreeGrafter"/>
</dbReference>
<dbReference type="GO" id="GO:0016020">
    <property type="term" value="C:membrane"/>
    <property type="evidence" value="ECO:0007669"/>
    <property type="project" value="TreeGrafter"/>
</dbReference>
<evidence type="ECO:0000313" key="5">
    <source>
        <dbReference type="EMBL" id="MCA9379256.1"/>
    </source>
</evidence>
<dbReference type="PROSITE" id="PS01047">
    <property type="entry name" value="HMA_1"/>
    <property type="match status" value="1"/>
</dbReference>
<evidence type="ECO:0000256" key="1">
    <source>
        <dbReference type="ARBA" id="ARBA00022723"/>
    </source>
</evidence>
<feature type="transmembrane region" description="Helical" evidence="3">
    <location>
        <begin position="205"/>
        <end position="229"/>
    </location>
</feature>
<accession>A0A955I697</accession>
<feature type="transmembrane region" description="Helical" evidence="3">
    <location>
        <begin position="121"/>
        <end position="145"/>
    </location>
</feature>
<dbReference type="Gene3D" id="2.70.150.10">
    <property type="entry name" value="Calcium-transporting ATPase, cytoplasmic transduction domain A"/>
    <property type="match status" value="1"/>
</dbReference>
<protein>
    <submittedName>
        <fullName evidence="5">Heavy metal translocating P-type ATPase</fullName>
    </submittedName>
</protein>
<dbReference type="Pfam" id="PF00403">
    <property type="entry name" value="HMA"/>
    <property type="match status" value="1"/>
</dbReference>
<keyword evidence="3" id="KW-0812">Transmembrane</keyword>
<dbReference type="GO" id="GO:0055070">
    <property type="term" value="P:copper ion homeostasis"/>
    <property type="evidence" value="ECO:0007669"/>
    <property type="project" value="TreeGrafter"/>
</dbReference>
<dbReference type="Pfam" id="PF00122">
    <property type="entry name" value="E1-E2_ATPase"/>
    <property type="match status" value="1"/>
</dbReference>
<feature type="non-terminal residue" evidence="5">
    <location>
        <position position="316"/>
    </location>
</feature>
<dbReference type="PANTHER" id="PTHR43520:SF8">
    <property type="entry name" value="P-TYPE CU(+) TRANSPORTER"/>
    <property type="match status" value="1"/>
</dbReference>
<dbReference type="CDD" id="cd00371">
    <property type="entry name" value="HMA"/>
    <property type="match status" value="1"/>
</dbReference>
<dbReference type="SUPFAM" id="SSF81653">
    <property type="entry name" value="Calcium ATPase, transduction domain A"/>
    <property type="match status" value="1"/>
</dbReference>
<comment type="caution">
    <text evidence="5">The sequence shown here is derived from an EMBL/GenBank/DDBJ whole genome shotgun (WGS) entry which is preliminary data.</text>
</comment>
<sequence>MLTKQTFPVIGIHCASCKVLLEKMVGKVAGVSSVNVNFATEKMTVEYDDAKASIADLKAAVNKAGSYKLIAGEEGDMVLADPATAAAQASHVPAHSTGGGHHDHAALKRAEYLALVAKVKWLGLAVSPFVILMIWMLLAGLNLVTPLHMLIPELQIRLGDAEIKLQLLFLLQFMLATPTLFIGGSDIFASAWAAAKARAANMDTLIAIGTFTAWLFSSLVTFFPGLFAGAGQSDVFFEAAVFIIFFIMLGRLLEARAKGQANDAIQKLLQLQAKEATVIRDGGEVRVPIAEVAHGDIIVVKPGEKVPVDGEIVQGS</sequence>
<name>A0A955I697_9BACT</name>
<gene>
    <name evidence="5" type="ORF">KC640_02400</name>
</gene>
<dbReference type="InterPro" id="IPR059000">
    <property type="entry name" value="ATPase_P-type_domA"/>
</dbReference>
<feature type="transmembrane region" description="Helical" evidence="3">
    <location>
        <begin position="165"/>
        <end position="193"/>
    </location>
</feature>
<feature type="transmembrane region" description="Helical" evidence="3">
    <location>
        <begin position="235"/>
        <end position="253"/>
    </location>
</feature>
<dbReference type="PANTHER" id="PTHR43520">
    <property type="entry name" value="ATP7, ISOFORM B"/>
    <property type="match status" value="1"/>
</dbReference>
<reference evidence="5" key="1">
    <citation type="submission" date="2020-04" db="EMBL/GenBank/DDBJ databases">
        <authorList>
            <person name="Zhang T."/>
        </authorList>
    </citation>
    <scope>NUCLEOTIDE SEQUENCE</scope>
    <source>
        <strain evidence="5">HKST-UBA12</strain>
    </source>
</reference>
<dbReference type="Gene3D" id="3.30.70.100">
    <property type="match status" value="1"/>
</dbReference>